<sequence length="89" mass="9887">MGTKTANIDPKTEKRDFQSLLERLSDLNHRADQVLVLAQEKADELMGIQTKGEPGEPPEAQEGILGACFWQADRIGIQLGEISDQLIRL</sequence>
<accession>A0A0F9S854</accession>
<proteinExistence type="predicted"/>
<dbReference type="EMBL" id="LAZR01002794">
    <property type="protein sequence ID" value="KKN25543.1"/>
    <property type="molecule type" value="Genomic_DNA"/>
</dbReference>
<dbReference type="AlphaFoldDB" id="A0A0F9S854"/>
<reference evidence="1" key="1">
    <citation type="journal article" date="2015" name="Nature">
        <title>Complex archaea that bridge the gap between prokaryotes and eukaryotes.</title>
        <authorList>
            <person name="Spang A."/>
            <person name="Saw J.H."/>
            <person name="Jorgensen S.L."/>
            <person name="Zaremba-Niedzwiedzka K."/>
            <person name="Martijn J."/>
            <person name="Lind A.E."/>
            <person name="van Eijk R."/>
            <person name="Schleper C."/>
            <person name="Guy L."/>
            <person name="Ettema T.J."/>
        </authorList>
    </citation>
    <scope>NUCLEOTIDE SEQUENCE</scope>
</reference>
<organism evidence="1">
    <name type="scientific">marine sediment metagenome</name>
    <dbReference type="NCBI Taxonomy" id="412755"/>
    <lineage>
        <taxon>unclassified sequences</taxon>
        <taxon>metagenomes</taxon>
        <taxon>ecological metagenomes</taxon>
    </lineage>
</organism>
<name>A0A0F9S854_9ZZZZ</name>
<gene>
    <name evidence="1" type="ORF">LCGC14_0883810</name>
</gene>
<protein>
    <submittedName>
        <fullName evidence="1">Uncharacterized protein</fullName>
    </submittedName>
</protein>
<comment type="caution">
    <text evidence="1">The sequence shown here is derived from an EMBL/GenBank/DDBJ whole genome shotgun (WGS) entry which is preliminary data.</text>
</comment>
<evidence type="ECO:0000313" key="1">
    <source>
        <dbReference type="EMBL" id="KKN25543.1"/>
    </source>
</evidence>